<feature type="transmembrane region" description="Helical" evidence="6">
    <location>
        <begin position="94"/>
        <end position="114"/>
    </location>
</feature>
<feature type="transmembrane region" description="Helical" evidence="6">
    <location>
        <begin position="121"/>
        <end position="140"/>
    </location>
</feature>
<dbReference type="RefSeq" id="XP_047773156.1">
    <property type="nucleotide sequence ID" value="XM_047928606.1"/>
</dbReference>
<proteinExistence type="predicted"/>
<evidence type="ECO:0000256" key="5">
    <source>
        <dbReference type="SAM" id="MobiDB-lite"/>
    </source>
</evidence>
<dbReference type="SUPFAM" id="SSF103473">
    <property type="entry name" value="MFS general substrate transporter"/>
    <property type="match status" value="1"/>
</dbReference>
<dbReference type="Gene3D" id="1.20.1250.20">
    <property type="entry name" value="MFS general substrate transporter like domains"/>
    <property type="match status" value="1"/>
</dbReference>
<organism evidence="8 9">
    <name type="scientific">Rhodofomes roseus</name>
    <dbReference type="NCBI Taxonomy" id="34475"/>
    <lineage>
        <taxon>Eukaryota</taxon>
        <taxon>Fungi</taxon>
        <taxon>Dikarya</taxon>
        <taxon>Basidiomycota</taxon>
        <taxon>Agaricomycotina</taxon>
        <taxon>Agaricomycetes</taxon>
        <taxon>Polyporales</taxon>
        <taxon>Rhodofomes</taxon>
    </lineage>
</organism>
<reference evidence="8 9" key="1">
    <citation type="journal article" date="2021" name="Environ. Microbiol.">
        <title>Gene family expansions and transcriptome signatures uncover fungal adaptations to wood decay.</title>
        <authorList>
            <person name="Hage H."/>
            <person name="Miyauchi S."/>
            <person name="Viragh M."/>
            <person name="Drula E."/>
            <person name="Min B."/>
            <person name="Chaduli D."/>
            <person name="Navarro D."/>
            <person name="Favel A."/>
            <person name="Norest M."/>
            <person name="Lesage-Meessen L."/>
            <person name="Balint B."/>
            <person name="Merenyi Z."/>
            <person name="de Eugenio L."/>
            <person name="Morin E."/>
            <person name="Martinez A.T."/>
            <person name="Baldrian P."/>
            <person name="Stursova M."/>
            <person name="Martinez M.J."/>
            <person name="Novotny C."/>
            <person name="Magnuson J.K."/>
            <person name="Spatafora J.W."/>
            <person name="Maurice S."/>
            <person name="Pangilinan J."/>
            <person name="Andreopoulos W."/>
            <person name="LaButti K."/>
            <person name="Hundley H."/>
            <person name="Na H."/>
            <person name="Kuo A."/>
            <person name="Barry K."/>
            <person name="Lipzen A."/>
            <person name="Henrissat B."/>
            <person name="Riley R."/>
            <person name="Ahrendt S."/>
            <person name="Nagy L.G."/>
            <person name="Grigoriev I.V."/>
            <person name="Martin F."/>
            <person name="Rosso M.N."/>
        </authorList>
    </citation>
    <scope>NUCLEOTIDE SEQUENCE [LARGE SCALE GENOMIC DNA]</scope>
    <source>
        <strain evidence="8 9">CIRM-BRFM 1785</strain>
    </source>
</reference>
<feature type="transmembrane region" description="Helical" evidence="6">
    <location>
        <begin position="457"/>
        <end position="483"/>
    </location>
</feature>
<keyword evidence="2 6" id="KW-0812">Transmembrane</keyword>
<protein>
    <submittedName>
        <fullName evidence="8">Major facilitator superfamily domain-containing protein</fullName>
    </submittedName>
</protein>
<sequence>MGSQSLTLDPEPQGIHREDSQGPEAEQNPVRVKLDIEHAEVTDDPRKWSRTRKYVIVVIISVACMINGFGANIYNPAIAQIESDLHATPGQLSLTLSLFTVIQGGFPIIWSSISEIQGRKAVYLVSISLHMLGCIVAATSKTISVLIGMRCVQAAGSSAVLSIGAATLADIFEPAERGTMMGIYYSAPSLGPSLGPILGGLLTQGFNWRATFWFLTIFSGLCLVSFVFFRDTFRRERSFAYQIALKRVLEREAKKAAAGAARSSVPEKTADSANVQTTVVPGSDRDSEGTDAVQHSEESDVTDRDVEAQATLPATAISEAVKEARLSLRDVSPVGPMIRVFHRPNNIVIFCSSAILFASNFSLTYTAARTLANEYHYDALDTGLVLLAYGIGCVLGSVLGGRYSDHIFTKVKARHDGKSQPEARSFHIMRLQSTFLFMPLLPASMIAYGWVCEEHVHVASICVMLFLVGFSQISIYSSTLAYIVDSNVGRSSSAIATNSFVRGLTAFVATEVAVPLQNAMGDGGLYSLWGGLTLVCDLLIILVWWKGGRWREKAIANEAHKSGMTEHA</sequence>
<evidence type="ECO:0000256" key="3">
    <source>
        <dbReference type="ARBA" id="ARBA00022989"/>
    </source>
</evidence>
<dbReference type="PANTHER" id="PTHR23502:SF5">
    <property type="entry name" value="QUINIDINE RESISTANCE PROTEIN 3"/>
    <property type="match status" value="1"/>
</dbReference>
<evidence type="ECO:0000256" key="4">
    <source>
        <dbReference type="ARBA" id="ARBA00023136"/>
    </source>
</evidence>
<feature type="transmembrane region" description="Helical" evidence="6">
    <location>
        <begin position="210"/>
        <end position="229"/>
    </location>
</feature>
<comment type="caution">
    <text evidence="8">The sequence shown here is derived from an EMBL/GenBank/DDBJ whole genome shotgun (WGS) entry which is preliminary data.</text>
</comment>
<feature type="transmembrane region" description="Helical" evidence="6">
    <location>
        <begin position="54"/>
        <end position="74"/>
    </location>
</feature>
<dbReference type="PROSITE" id="PS50850">
    <property type="entry name" value="MFS"/>
    <property type="match status" value="1"/>
</dbReference>
<feature type="transmembrane region" description="Helical" evidence="6">
    <location>
        <begin position="347"/>
        <end position="368"/>
    </location>
</feature>
<dbReference type="Pfam" id="PF07690">
    <property type="entry name" value="MFS_1"/>
    <property type="match status" value="1"/>
</dbReference>
<accession>A0ABQ8JZI8</accession>
<feature type="compositionally biased region" description="Polar residues" evidence="5">
    <location>
        <begin position="271"/>
        <end position="280"/>
    </location>
</feature>
<dbReference type="EMBL" id="JADCUA010000036">
    <property type="protein sequence ID" value="KAH9829713.1"/>
    <property type="molecule type" value="Genomic_DNA"/>
</dbReference>
<feature type="region of interest" description="Disordered" evidence="5">
    <location>
        <begin position="260"/>
        <end position="305"/>
    </location>
</feature>
<evidence type="ECO:0000259" key="7">
    <source>
        <dbReference type="PROSITE" id="PS50850"/>
    </source>
</evidence>
<evidence type="ECO:0000256" key="6">
    <source>
        <dbReference type="SAM" id="Phobius"/>
    </source>
</evidence>
<feature type="domain" description="Major facilitator superfamily (MFS) profile" evidence="7">
    <location>
        <begin position="56"/>
        <end position="548"/>
    </location>
</feature>
<dbReference type="InterPro" id="IPR036259">
    <property type="entry name" value="MFS_trans_sf"/>
</dbReference>
<evidence type="ECO:0000313" key="9">
    <source>
        <dbReference type="Proteomes" id="UP000814176"/>
    </source>
</evidence>
<feature type="transmembrane region" description="Helical" evidence="6">
    <location>
        <begin position="495"/>
        <end position="514"/>
    </location>
</feature>
<dbReference type="CDD" id="cd17323">
    <property type="entry name" value="MFS_Tpo1_MDR_like"/>
    <property type="match status" value="1"/>
</dbReference>
<comment type="subcellular location">
    <subcellularLocation>
        <location evidence="1">Membrane</location>
        <topology evidence="1">Multi-pass membrane protein</topology>
    </subcellularLocation>
</comment>
<keyword evidence="4 6" id="KW-0472">Membrane</keyword>
<dbReference type="InterPro" id="IPR011701">
    <property type="entry name" value="MFS"/>
</dbReference>
<dbReference type="Gene3D" id="1.20.1720.10">
    <property type="entry name" value="Multidrug resistance protein D"/>
    <property type="match status" value="1"/>
</dbReference>
<evidence type="ECO:0000256" key="2">
    <source>
        <dbReference type="ARBA" id="ARBA00022692"/>
    </source>
</evidence>
<gene>
    <name evidence="8" type="ORF">C8Q71DRAFT_888045</name>
</gene>
<evidence type="ECO:0000256" key="1">
    <source>
        <dbReference type="ARBA" id="ARBA00004141"/>
    </source>
</evidence>
<dbReference type="InterPro" id="IPR020846">
    <property type="entry name" value="MFS_dom"/>
</dbReference>
<feature type="compositionally biased region" description="Basic and acidic residues" evidence="5">
    <location>
        <begin position="283"/>
        <end position="305"/>
    </location>
</feature>
<feature type="region of interest" description="Disordered" evidence="5">
    <location>
        <begin position="1"/>
        <end position="29"/>
    </location>
</feature>
<keyword evidence="9" id="KW-1185">Reference proteome</keyword>
<feature type="transmembrane region" description="Helical" evidence="6">
    <location>
        <begin position="380"/>
        <end position="400"/>
    </location>
</feature>
<dbReference type="PANTHER" id="PTHR23502">
    <property type="entry name" value="MAJOR FACILITATOR SUPERFAMILY"/>
    <property type="match status" value="1"/>
</dbReference>
<dbReference type="Proteomes" id="UP000814176">
    <property type="component" value="Unassembled WGS sequence"/>
</dbReference>
<evidence type="ECO:0000313" key="8">
    <source>
        <dbReference type="EMBL" id="KAH9829713.1"/>
    </source>
</evidence>
<feature type="transmembrane region" description="Helical" evidence="6">
    <location>
        <begin position="434"/>
        <end position="451"/>
    </location>
</feature>
<keyword evidence="3 6" id="KW-1133">Transmembrane helix</keyword>
<feature type="transmembrane region" description="Helical" evidence="6">
    <location>
        <begin position="526"/>
        <end position="545"/>
    </location>
</feature>
<dbReference type="GeneID" id="72009338"/>
<name>A0ABQ8JZI8_9APHY</name>